<proteinExistence type="predicted"/>
<sequence>MDTDSKTGQRLATCVQLQKGMPKSVMEYLETILPRHRSPFAGEILLHAERRERRCPKEGKADTEEEQGRGRRVE</sequence>
<accession>A0AAW0ZEL4</accession>
<gene>
    <name evidence="2" type="ORF">QLX08_009870</name>
</gene>
<evidence type="ECO:0000256" key="1">
    <source>
        <dbReference type="SAM" id="MobiDB-lite"/>
    </source>
</evidence>
<protein>
    <submittedName>
        <fullName evidence="2">Uncharacterized protein</fullName>
    </submittedName>
</protein>
<evidence type="ECO:0000313" key="2">
    <source>
        <dbReference type="EMBL" id="KAK9295971.1"/>
    </source>
</evidence>
<name>A0AAW0ZEL4_9HYME</name>
<dbReference type="EMBL" id="JAWNGG020000233">
    <property type="protein sequence ID" value="KAK9295971.1"/>
    <property type="molecule type" value="Genomic_DNA"/>
</dbReference>
<keyword evidence="3" id="KW-1185">Reference proteome</keyword>
<reference evidence="2 3" key="1">
    <citation type="submission" date="2024-05" db="EMBL/GenBank/DDBJ databases">
        <title>The nuclear and mitochondrial genome assemblies of Tetragonisca angustula (Apidae: Meliponini), a tiny yet remarkable pollinator in the Neotropics.</title>
        <authorList>
            <person name="Ferrari R."/>
            <person name="Ricardo P.C."/>
            <person name="Dias F.C."/>
            <person name="Araujo N.S."/>
            <person name="Soares D.O."/>
            <person name="Zhou Q.-S."/>
            <person name="Zhu C.-D."/>
            <person name="Coutinho L."/>
            <person name="Airas M.C."/>
            <person name="Batista T.M."/>
        </authorList>
    </citation>
    <scope>NUCLEOTIDE SEQUENCE [LARGE SCALE GENOMIC DNA]</scope>
    <source>
        <strain evidence="2">ASF017062</strain>
        <tissue evidence="2">Abdomen</tissue>
    </source>
</reference>
<dbReference type="AlphaFoldDB" id="A0AAW0ZEL4"/>
<dbReference type="Proteomes" id="UP001432146">
    <property type="component" value="Unassembled WGS sequence"/>
</dbReference>
<feature type="region of interest" description="Disordered" evidence="1">
    <location>
        <begin position="48"/>
        <end position="74"/>
    </location>
</feature>
<comment type="caution">
    <text evidence="2">The sequence shown here is derived from an EMBL/GenBank/DDBJ whole genome shotgun (WGS) entry which is preliminary data.</text>
</comment>
<organism evidence="2 3">
    <name type="scientific">Tetragonisca angustula</name>
    <dbReference type="NCBI Taxonomy" id="166442"/>
    <lineage>
        <taxon>Eukaryota</taxon>
        <taxon>Metazoa</taxon>
        <taxon>Ecdysozoa</taxon>
        <taxon>Arthropoda</taxon>
        <taxon>Hexapoda</taxon>
        <taxon>Insecta</taxon>
        <taxon>Pterygota</taxon>
        <taxon>Neoptera</taxon>
        <taxon>Endopterygota</taxon>
        <taxon>Hymenoptera</taxon>
        <taxon>Apocrita</taxon>
        <taxon>Aculeata</taxon>
        <taxon>Apoidea</taxon>
        <taxon>Anthophila</taxon>
        <taxon>Apidae</taxon>
        <taxon>Tetragonisca</taxon>
    </lineage>
</organism>
<evidence type="ECO:0000313" key="3">
    <source>
        <dbReference type="Proteomes" id="UP001432146"/>
    </source>
</evidence>